<keyword evidence="1" id="KW-0732">Signal</keyword>
<gene>
    <name evidence="3" type="ordered locus">Sput200_0497</name>
</gene>
<evidence type="ECO:0000313" key="4">
    <source>
        <dbReference type="Proteomes" id="UP000008209"/>
    </source>
</evidence>
<evidence type="ECO:0000313" key="3">
    <source>
        <dbReference type="EMBL" id="ADV52983.1"/>
    </source>
</evidence>
<feature type="domain" description="DUF6701" evidence="2">
    <location>
        <begin position="939"/>
        <end position="1548"/>
    </location>
</feature>
<dbReference type="CDD" id="cd06900">
    <property type="entry name" value="lectin_VcfQ"/>
    <property type="match status" value="1"/>
</dbReference>
<evidence type="ECO:0000259" key="2">
    <source>
        <dbReference type="Pfam" id="PF20419"/>
    </source>
</evidence>
<name>E6XH89_SHEP2</name>
<proteinExistence type="predicted"/>
<dbReference type="Pfam" id="PF20419">
    <property type="entry name" value="DUF6701"/>
    <property type="match status" value="1"/>
</dbReference>
<dbReference type="InterPro" id="IPR035665">
    <property type="entry name" value="VcfQ_lectin"/>
</dbReference>
<dbReference type="EMBL" id="CP002457">
    <property type="protein sequence ID" value="ADV52983.1"/>
    <property type="molecule type" value="Genomic_DNA"/>
</dbReference>
<dbReference type="PATRIC" id="fig|399804.5.peg.506"/>
<dbReference type="InterPro" id="IPR046524">
    <property type="entry name" value="DUF6701"/>
</dbReference>
<feature type="chain" id="PRO_5003213101" evidence="1">
    <location>
        <begin position="21"/>
        <end position="1549"/>
    </location>
</feature>
<dbReference type="InterPro" id="IPR013320">
    <property type="entry name" value="ConA-like_dom_sf"/>
</dbReference>
<dbReference type="Gene3D" id="2.60.120.200">
    <property type="match status" value="1"/>
</dbReference>
<protein>
    <submittedName>
        <fullName evidence="3">MshA pili-associated adhesin, MshQ</fullName>
    </submittedName>
</protein>
<accession>E6XH89</accession>
<dbReference type="HOGENOM" id="CLU_004043_1_0_6"/>
<organism evidence="3 4">
    <name type="scientific">Shewanella putrefaciens (strain 200)</name>
    <dbReference type="NCBI Taxonomy" id="399804"/>
    <lineage>
        <taxon>Bacteria</taxon>
        <taxon>Pseudomonadati</taxon>
        <taxon>Pseudomonadota</taxon>
        <taxon>Gammaproteobacteria</taxon>
        <taxon>Alteromonadales</taxon>
        <taxon>Shewanellaceae</taxon>
        <taxon>Shewanella</taxon>
    </lineage>
</organism>
<feature type="signal peptide" evidence="1">
    <location>
        <begin position="1"/>
        <end position="20"/>
    </location>
</feature>
<sequence length="1549" mass="164500">MVRLLGMFISLLLCSYSTQAFESVDYNKYFPAVVQGHHGTASGCASPASNLTIYRGFIDGTGGQNLAYCSSNKAGNSMQNNVCDDGAGGVRYCDITGSDIAGLNLNSPANQFQTGNGSVGIGYGQCQPSTTFGADNTTEFGSIILDKNGCQLAFSANHSTYKIKNLILDKSTVLNLSAGDYWVENFTVTGGSPNINIAGDVRFFVKNAVNISGALKFNASGAGELLFLGYSNIALNTSNIDINAYIYSDAEVTINGTNTIFGRITSRKLTVNDDSKIIGGSNLQLSFGKATSTSVVFDEAFPAGVTPLVFLMPTISSSSINADGPASVFLSNVSNTGFTWYQAEPSSPNNRYIPSSPMPEVHWIAVTPGSYTLSNGKRLTAGTVTTHSALNMSSSAWVNQPLASGLTVRLNQLQTRNNNCWLTSISQPYNGGMQLNLDTSEVYYGSGSNRRCQPSGVNSLNDETIAYLAIEPGVGTMALGGENVRYQFANTITHQSGTSLTQQCAYTTALTGFDNAPTFVAGKSSRNGSDGGWLRRCTLTSTLVSVVNDEDTYQDTDRTHVSEDYGFIALEKVAPVEECFTDDFSRSTLGNDWAIKVLGSSTPPSIVGNRLRITPASGNQATSSTFQRLFPAEDNLVTVEFDYFAWSPSSGTGGDGIAVILSDASVTPQPGSFGGALGYAQRNDGTSGFAGGWLGVGLDEYGNFSSGNEGKVGGPGFRAQSIALRGSAASNYSYLAGTAANLNPAIDVRSTQTAQPNHKYRIKIDSTINGQAWVSVERDVRDGRGYQALVSAFDARAKAGQGAVPEDFYLSFTGSTGGANNNHEIDNFKVCAIKSRPVGQQVHHFEFDYSNSPLTCKAETMVVRACANADCSQLFTDSVVAQLSLNPNTNGAWYVGGVNTSSLSFVNGIATASLRYNVTAPPVTIGVSSSIPSTIAGSDTLCRRGTGPLNTASCTLAFADSGFIFDVPDKLANKPTSINISAVRKSNSSLECVPVFENTTKNIGFWSSYISPSSIPSTWQQPLSIKGNVSGSTTTAIGKTEASRTQIPLQFTNGVASLEINYPDAGRVQLDARFDGTGEDAGLLMTGSDQFVSVPAGLCVKPVDASASCPSADMSCNAYRKAGQNFGMTVQAMAWEKDGDTDFCSGNVSTPNFSDQAIKLVSKVVAPSIASGGHDGALGVTTYNHSAQTNNLNTITNQTISEVGVFQIAAQASPNYLGSASSLNIPIGYSANIGRFVPDRFLVGDISVVPACGSFSYMDQPFPMSMSITALNIGGDRTYNYFLPFSFATAKLVGENNNNGVDLQNRLSALPIKADSWSQGMATVDGSFRANVNRVTPNMAANLYQDGPFELLDIGVQVSDNDPHPNGIFSYVASPDMDAASTGACTNCNAKKITTQILRHGRVVMDNTYGPETEVLKMPTRAEYWNGTNWVLNGDDSCTIATYGLGSQVDNAGLGYHFDPNLATGQSVVRSGGTSTFQSGQFELLWRAVATSGPLYRGQVTAPLDVPAWLEWYWNWNGVSPTSLSEPRASAFFGRYRGHDRIIYWREVN</sequence>
<dbReference type="SUPFAM" id="SSF49899">
    <property type="entry name" value="Concanavalin A-like lectins/glucanases"/>
    <property type="match status" value="1"/>
</dbReference>
<dbReference type="KEGG" id="shp:Sput200_0497"/>
<reference evidence="3 4" key="1">
    <citation type="submission" date="2011-01" db="EMBL/GenBank/DDBJ databases">
        <title>Complete sequence of Shewanella putrefaciens 200.</title>
        <authorList>
            <consortium name="US DOE Joint Genome Institute"/>
            <person name="Lucas S."/>
            <person name="Copeland A."/>
            <person name="Lapidus A."/>
            <person name="Cheng J.-F."/>
            <person name="Bruce D."/>
            <person name="Goodwin L."/>
            <person name="Pitluck S."/>
            <person name="Munk A.C."/>
            <person name="Detter J.C."/>
            <person name="Han C."/>
            <person name="Tapia R."/>
            <person name="Land M."/>
            <person name="Hauser L."/>
            <person name="Chang Y.-J."/>
            <person name="Jeffries C."/>
            <person name="Kyrpides N."/>
            <person name="Ivanova N."/>
            <person name="Mikhailova N."/>
            <person name="Kolker E."/>
            <person name="Lawrence C."/>
            <person name="McCue L.A."/>
            <person name="DiChristina T."/>
            <person name="Nealson K."/>
            <person name="Fredrickson J.K."/>
            <person name="Woyke T."/>
        </authorList>
    </citation>
    <scope>NUCLEOTIDE SEQUENCE [LARGE SCALE GENOMIC DNA]</scope>
    <source>
        <strain evidence="3 4">200</strain>
    </source>
</reference>
<dbReference type="Proteomes" id="UP000008209">
    <property type="component" value="Chromosome"/>
</dbReference>
<evidence type="ECO:0000256" key="1">
    <source>
        <dbReference type="SAM" id="SignalP"/>
    </source>
</evidence>